<sequence>MLAEVCTALELAIDGPRVTELGGVTVGGTGADEDAEDDVVACGAPADEEEEYAELDAIGGALLDGETGGLGVDDGATTLDEGKTVEEATLLDVICMTDGVLEAALLLGVTVAVQYSCGTTL</sequence>
<reference evidence="1" key="1">
    <citation type="submission" date="2021-03" db="EMBL/GenBank/DDBJ databases">
        <authorList>
            <person name="Tagirdzhanova G."/>
        </authorList>
    </citation>
    <scope>NUCLEOTIDE SEQUENCE</scope>
</reference>
<organism evidence="1 2">
    <name type="scientific">Imshaugia aleurites</name>
    <dbReference type="NCBI Taxonomy" id="172621"/>
    <lineage>
        <taxon>Eukaryota</taxon>
        <taxon>Fungi</taxon>
        <taxon>Dikarya</taxon>
        <taxon>Ascomycota</taxon>
        <taxon>Pezizomycotina</taxon>
        <taxon>Lecanoromycetes</taxon>
        <taxon>OSLEUM clade</taxon>
        <taxon>Lecanoromycetidae</taxon>
        <taxon>Lecanorales</taxon>
        <taxon>Lecanorineae</taxon>
        <taxon>Parmeliaceae</taxon>
        <taxon>Imshaugia</taxon>
    </lineage>
</organism>
<proteinExistence type="predicted"/>
<comment type="caution">
    <text evidence="1">The sequence shown here is derived from an EMBL/GenBank/DDBJ whole genome shotgun (WGS) entry which is preliminary data.</text>
</comment>
<gene>
    <name evidence="1" type="ORF">IMSHALPRED_005667</name>
</gene>
<protein>
    <submittedName>
        <fullName evidence="1">Uncharacterized protein</fullName>
    </submittedName>
</protein>
<dbReference type="Proteomes" id="UP000664534">
    <property type="component" value="Unassembled WGS sequence"/>
</dbReference>
<dbReference type="EMBL" id="CAJPDT010000030">
    <property type="protein sequence ID" value="CAF9922357.1"/>
    <property type="molecule type" value="Genomic_DNA"/>
</dbReference>
<evidence type="ECO:0000313" key="1">
    <source>
        <dbReference type="EMBL" id="CAF9922357.1"/>
    </source>
</evidence>
<keyword evidence="2" id="KW-1185">Reference proteome</keyword>
<dbReference type="AlphaFoldDB" id="A0A8H3IBV8"/>
<accession>A0A8H3IBV8</accession>
<name>A0A8H3IBV8_9LECA</name>
<evidence type="ECO:0000313" key="2">
    <source>
        <dbReference type="Proteomes" id="UP000664534"/>
    </source>
</evidence>